<evidence type="ECO:0000313" key="8">
    <source>
        <dbReference type="EMBL" id="MBB5713747.1"/>
    </source>
</evidence>
<feature type="transmembrane region" description="Helical" evidence="7">
    <location>
        <begin position="341"/>
        <end position="358"/>
    </location>
</feature>
<accession>A0A7W9BAQ2</accession>
<keyword evidence="6 7" id="KW-0472">Membrane</keyword>
<evidence type="ECO:0000256" key="3">
    <source>
        <dbReference type="ARBA" id="ARBA00022475"/>
    </source>
</evidence>
<keyword evidence="4 7" id="KW-0812">Transmembrane</keyword>
<gene>
    <name evidence="8" type="ORF">FHS94_000566</name>
</gene>
<feature type="transmembrane region" description="Helical" evidence="7">
    <location>
        <begin position="297"/>
        <end position="321"/>
    </location>
</feature>
<dbReference type="PANTHER" id="PTHR30250:SF10">
    <property type="entry name" value="LIPOPOLYSACCHARIDE BIOSYNTHESIS PROTEIN WZXC"/>
    <property type="match status" value="1"/>
</dbReference>
<dbReference type="EMBL" id="JACIJK010000001">
    <property type="protein sequence ID" value="MBB5713747.1"/>
    <property type="molecule type" value="Genomic_DNA"/>
</dbReference>
<comment type="subcellular location">
    <subcellularLocation>
        <location evidence="1">Cell membrane</location>
        <topology evidence="1">Multi-pass membrane protein</topology>
    </subcellularLocation>
</comment>
<evidence type="ECO:0000256" key="1">
    <source>
        <dbReference type="ARBA" id="ARBA00004651"/>
    </source>
</evidence>
<dbReference type="CDD" id="cd13127">
    <property type="entry name" value="MATE_tuaB_like"/>
    <property type="match status" value="1"/>
</dbReference>
<dbReference type="InterPro" id="IPR050833">
    <property type="entry name" value="Poly_Biosynth_Transport"/>
</dbReference>
<feature type="transmembrane region" description="Helical" evidence="7">
    <location>
        <begin position="221"/>
        <end position="239"/>
    </location>
</feature>
<comment type="caution">
    <text evidence="8">The sequence shown here is derived from an EMBL/GenBank/DDBJ whole genome shotgun (WGS) entry which is preliminary data.</text>
</comment>
<evidence type="ECO:0000256" key="5">
    <source>
        <dbReference type="ARBA" id="ARBA00022989"/>
    </source>
</evidence>
<organism evidence="8 9">
    <name type="scientific">Sphingomonas aerophila</name>
    <dbReference type="NCBI Taxonomy" id="1344948"/>
    <lineage>
        <taxon>Bacteria</taxon>
        <taxon>Pseudomonadati</taxon>
        <taxon>Pseudomonadota</taxon>
        <taxon>Alphaproteobacteria</taxon>
        <taxon>Sphingomonadales</taxon>
        <taxon>Sphingomonadaceae</taxon>
        <taxon>Sphingomonas</taxon>
    </lineage>
</organism>
<keyword evidence="9" id="KW-1185">Reference proteome</keyword>
<proteinExistence type="inferred from homology"/>
<name>A0A7W9BAQ2_9SPHN</name>
<feature type="transmembrane region" description="Helical" evidence="7">
    <location>
        <begin position="430"/>
        <end position="448"/>
    </location>
</feature>
<evidence type="ECO:0000256" key="2">
    <source>
        <dbReference type="ARBA" id="ARBA00007430"/>
    </source>
</evidence>
<dbReference type="RefSeq" id="WP_184054326.1">
    <property type="nucleotide sequence ID" value="NZ_JACIJK010000001.1"/>
</dbReference>
<dbReference type="PANTHER" id="PTHR30250">
    <property type="entry name" value="PST FAMILY PREDICTED COLANIC ACID TRANSPORTER"/>
    <property type="match status" value="1"/>
</dbReference>
<evidence type="ECO:0000256" key="4">
    <source>
        <dbReference type="ARBA" id="ARBA00022692"/>
    </source>
</evidence>
<keyword evidence="3" id="KW-1003">Cell membrane</keyword>
<feature type="transmembrane region" description="Helical" evidence="7">
    <location>
        <begin position="135"/>
        <end position="153"/>
    </location>
</feature>
<sequence length="494" mass="52110">MNAPHPVPVAGDPATSSDQPLGNIVRRAVLWRSGSQIVAQAIQWAATFLVIRLLAPEDYGLFAMTQVVIVLLNMLDGFGLASGLIQQREITNRDVRQLFGMLVLLNGGLAIAQFALAPIAAAYYGQPIIGSMLRIQALLHLTTPFIALPYALLSRRMDFRHQATANLAASLLAAGASLAGAFAGWGAWTLVAAPIVLFTTRAVLLTLAARSLVWPSFNFRGAGYIARFGGVVAVGQLFWFFQSQADVFIAGHSLSPHRLGLYTTSLFLTQIFVSKLVPPLNEVAFSAYARMDGDGRVAAAFAKAVRLVMAAAMPFYLGLFAAAEPLILVVLGPKWAEAVPVARLLALAMPFVTLQALLTPACDARGRPGVGVVNGAIGSILLVSAFLVGVRWGLPGMAVAWLVAYPPYLAISAARALPVIGVSAHAVSRAVAGPTSAAAVMAGVVMLMDRSLGSVPPLPHLAMLIAIGVTAYGAMLFLIARPLLGELVLLVRRR</sequence>
<comment type="similarity">
    <text evidence="2">Belongs to the polysaccharide synthase family.</text>
</comment>
<feature type="transmembrane region" description="Helical" evidence="7">
    <location>
        <begin position="398"/>
        <end position="418"/>
    </location>
</feature>
<dbReference type="Pfam" id="PF13440">
    <property type="entry name" value="Polysacc_synt_3"/>
    <property type="match status" value="1"/>
</dbReference>
<feature type="transmembrane region" description="Helical" evidence="7">
    <location>
        <begin position="165"/>
        <end position="185"/>
    </location>
</feature>
<evidence type="ECO:0000256" key="6">
    <source>
        <dbReference type="ARBA" id="ARBA00023136"/>
    </source>
</evidence>
<feature type="transmembrane region" description="Helical" evidence="7">
    <location>
        <begin position="460"/>
        <end position="484"/>
    </location>
</feature>
<feature type="transmembrane region" description="Helical" evidence="7">
    <location>
        <begin position="61"/>
        <end position="86"/>
    </location>
</feature>
<feature type="transmembrane region" description="Helical" evidence="7">
    <location>
        <begin position="98"/>
        <end position="123"/>
    </location>
</feature>
<evidence type="ECO:0000256" key="7">
    <source>
        <dbReference type="SAM" id="Phobius"/>
    </source>
</evidence>
<dbReference type="Proteomes" id="UP000546200">
    <property type="component" value="Unassembled WGS sequence"/>
</dbReference>
<protein>
    <submittedName>
        <fullName evidence="8">O-antigen/teichoic acid export membrane protein</fullName>
    </submittedName>
</protein>
<dbReference type="AlphaFoldDB" id="A0A7W9BAQ2"/>
<feature type="transmembrane region" description="Helical" evidence="7">
    <location>
        <begin position="370"/>
        <end position="392"/>
    </location>
</feature>
<reference evidence="8 9" key="1">
    <citation type="submission" date="2020-08" db="EMBL/GenBank/DDBJ databases">
        <title>Genomic Encyclopedia of Type Strains, Phase IV (KMG-IV): sequencing the most valuable type-strain genomes for metagenomic binning, comparative biology and taxonomic classification.</title>
        <authorList>
            <person name="Goeker M."/>
        </authorList>
    </citation>
    <scope>NUCLEOTIDE SEQUENCE [LARGE SCALE GENOMIC DNA]</scope>
    <source>
        <strain evidence="8 9">DSM 100044</strain>
    </source>
</reference>
<evidence type="ECO:0000313" key="9">
    <source>
        <dbReference type="Proteomes" id="UP000546200"/>
    </source>
</evidence>
<keyword evidence="5 7" id="KW-1133">Transmembrane helix</keyword>
<dbReference type="GO" id="GO:0005886">
    <property type="term" value="C:plasma membrane"/>
    <property type="evidence" value="ECO:0007669"/>
    <property type="project" value="UniProtKB-SubCell"/>
</dbReference>